<dbReference type="Proteomes" id="UP000546806">
    <property type="component" value="Unassembled WGS sequence"/>
</dbReference>
<dbReference type="EMBL" id="JAARWW010000002">
    <property type="protein sequence ID" value="MBC2002890.1"/>
    <property type="molecule type" value="Genomic_DNA"/>
</dbReference>
<proteinExistence type="predicted"/>
<dbReference type="PROSITE" id="PS51257">
    <property type="entry name" value="PROKAR_LIPOPROTEIN"/>
    <property type="match status" value="1"/>
</dbReference>
<dbReference type="InterPro" id="IPR029051">
    <property type="entry name" value="DUF4352"/>
</dbReference>
<dbReference type="RefSeq" id="WP_185385995.1">
    <property type="nucleotide sequence ID" value="NZ_JAARPI010000004.1"/>
</dbReference>
<evidence type="ECO:0000313" key="3">
    <source>
        <dbReference type="Proteomes" id="UP000546806"/>
    </source>
</evidence>
<name>A0A7X0WS94_9LIST</name>
<dbReference type="Pfam" id="PF11611">
    <property type="entry name" value="DUF4352"/>
    <property type="match status" value="1"/>
</dbReference>
<dbReference type="Gene3D" id="2.60.40.1240">
    <property type="match status" value="1"/>
</dbReference>
<dbReference type="AlphaFoldDB" id="A0A7X0WS94"/>
<evidence type="ECO:0000313" key="2">
    <source>
        <dbReference type="EMBL" id="MBC2002890.1"/>
    </source>
</evidence>
<comment type="caution">
    <text evidence="2">The sequence shown here is derived from an EMBL/GenBank/DDBJ whole genome shotgun (WGS) entry which is preliminary data.</text>
</comment>
<feature type="domain" description="DUF4352" evidence="1">
    <location>
        <begin position="34"/>
        <end position="132"/>
    </location>
</feature>
<gene>
    <name evidence="2" type="ORF">HCA78_03845</name>
</gene>
<reference evidence="2 3" key="1">
    <citation type="submission" date="2020-03" db="EMBL/GenBank/DDBJ databases">
        <title>Soil Listeria distribution.</title>
        <authorList>
            <person name="Liao J."/>
            <person name="Wiedmann M."/>
        </authorList>
    </citation>
    <scope>NUCLEOTIDE SEQUENCE [LARGE SCALE GENOMIC DNA]</scope>
    <source>
        <strain evidence="2 3">FSL L7-0435</strain>
    </source>
</reference>
<evidence type="ECO:0000259" key="1">
    <source>
        <dbReference type="Pfam" id="PF11611"/>
    </source>
</evidence>
<accession>A0A7X0WS94</accession>
<protein>
    <submittedName>
        <fullName evidence="2">DUF4352 domain-containing protein</fullName>
    </submittedName>
</protein>
<sequence length="147" mass="16434">MKKKITLLCTTILLSISLVACSKGEETDLNQALGSKEITVTPTQITREKTASNRKNILKVEVKVKNNTAKSVGIGAGNFTLKDDNDRNYEIYGMKEDSLGQEVEANQTINGNIYFEIPKELEKGWLSYTFQIDQEPSAEWLLAFPSK</sequence>
<dbReference type="InterPro" id="IPR029050">
    <property type="entry name" value="Immunoprotect_excell_Ig-like"/>
</dbReference>
<organism evidence="2 3">
    <name type="scientific">Listeria booriae</name>
    <dbReference type="NCBI Taxonomy" id="1552123"/>
    <lineage>
        <taxon>Bacteria</taxon>
        <taxon>Bacillati</taxon>
        <taxon>Bacillota</taxon>
        <taxon>Bacilli</taxon>
        <taxon>Bacillales</taxon>
        <taxon>Listeriaceae</taxon>
        <taxon>Listeria</taxon>
    </lineage>
</organism>